<proteinExistence type="inferred from homology"/>
<dbReference type="GO" id="GO:0005525">
    <property type="term" value="F:GTP binding"/>
    <property type="evidence" value="ECO:0007669"/>
    <property type="project" value="UniProtKB-KW"/>
</dbReference>
<dbReference type="Gene3D" id="3.40.50.300">
    <property type="entry name" value="P-loop containing nucleotide triphosphate hydrolases"/>
    <property type="match status" value="1"/>
</dbReference>
<dbReference type="OMA" id="VVFDWEP"/>
<dbReference type="PANTHER" id="PTHR11702">
    <property type="entry name" value="DEVELOPMENTALLY REGULATED GTP-BINDING PROTEIN-RELATED"/>
    <property type="match status" value="1"/>
</dbReference>
<comment type="similarity">
    <text evidence="1">Belongs to the TRAFAC class OBG-HflX-like GTPase superfamily. OBG GTPase family.</text>
</comment>
<dbReference type="GO" id="GO:0000287">
    <property type="term" value="F:magnesium ion binding"/>
    <property type="evidence" value="ECO:0007669"/>
    <property type="project" value="InterPro"/>
</dbReference>
<dbReference type="NCBIfam" id="TIGR02729">
    <property type="entry name" value="Obg_CgtA"/>
    <property type="match status" value="1"/>
</dbReference>
<dbReference type="InterPro" id="IPR045086">
    <property type="entry name" value="OBG_GTPase"/>
</dbReference>
<name>R7UZR9_CAPTE</name>
<dbReference type="CDD" id="cd01898">
    <property type="entry name" value="Obg"/>
    <property type="match status" value="1"/>
</dbReference>
<dbReference type="STRING" id="283909.R7UZR9"/>
<dbReference type="SUPFAM" id="SSF52540">
    <property type="entry name" value="P-loop containing nucleoside triphosphate hydrolases"/>
    <property type="match status" value="1"/>
</dbReference>
<keyword evidence="4" id="KW-0342">GTP-binding</keyword>
<evidence type="ECO:0000259" key="5">
    <source>
        <dbReference type="PROSITE" id="PS51710"/>
    </source>
</evidence>
<keyword evidence="2" id="KW-0690">Ribosome biogenesis</keyword>
<dbReference type="NCBIfam" id="TIGR00231">
    <property type="entry name" value="small_GTP"/>
    <property type="match status" value="1"/>
</dbReference>
<feature type="domain" description="Obg" evidence="6">
    <location>
        <begin position="4"/>
        <end position="159"/>
    </location>
</feature>
<dbReference type="PRINTS" id="PR00326">
    <property type="entry name" value="GTP1OBG"/>
</dbReference>
<organism evidence="7">
    <name type="scientific">Capitella teleta</name>
    <name type="common">Polychaete worm</name>
    <dbReference type="NCBI Taxonomy" id="283909"/>
    <lineage>
        <taxon>Eukaryota</taxon>
        <taxon>Metazoa</taxon>
        <taxon>Spiralia</taxon>
        <taxon>Lophotrochozoa</taxon>
        <taxon>Annelida</taxon>
        <taxon>Polychaeta</taxon>
        <taxon>Sedentaria</taxon>
        <taxon>Scolecida</taxon>
        <taxon>Capitellidae</taxon>
        <taxon>Capitella</taxon>
    </lineage>
</organism>
<accession>R7UZR9</accession>
<dbReference type="Proteomes" id="UP000014760">
    <property type="component" value="Unassembled WGS sequence"/>
</dbReference>
<dbReference type="HOGENOM" id="CLU_011747_2_3_1"/>
<dbReference type="Gene3D" id="2.70.210.12">
    <property type="entry name" value="GTP1/OBG domain"/>
    <property type="match status" value="1"/>
</dbReference>
<evidence type="ECO:0000256" key="3">
    <source>
        <dbReference type="ARBA" id="ARBA00022741"/>
    </source>
</evidence>
<dbReference type="PROSITE" id="PS51883">
    <property type="entry name" value="OBG"/>
    <property type="match status" value="1"/>
</dbReference>
<evidence type="ECO:0000313" key="7">
    <source>
        <dbReference type="EMBL" id="ELU11784.1"/>
    </source>
</evidence>
<reference evidence="8" key="3">
    <citation type="submission" date="2015-06" db="UniProtKB">
        <authorList>
            <consortium name="EnsemblMetazoa"/>
        </authorList>
    </citation>
    <scope>IDENTIFICATION</scope>
</reference>
<dbReference type="InterPro" id="IPR027417">
    <property type="entry name" value="P-loop_NTPase"/>
</dbReference>
<dbReference type="NCBIfam" id="NF008956">
    <property type="entry name" value="PRK12299.1"/>
    <property type="match status" value="1"/>
</dbReference>
<dbReference type="GO" id="GO:0042254">
    <property type="term" value="P:ribosome biogenesis"/>
    <property type="evidence" value="ECO:0007669"/>
    <property type="project" value="UniProtKB-UniRule"/>
</dbReference>
<evidence type="ECO:0000256" key="2">
    <source>
        <dbReference type="ARBA" id="ARBA00022517"/>
    </source>
</evidence>
<dbReference type="SUPFAM" id="SSF82051">
    <property type="entry name" value="Obg GTP-binding protein N-terminal domain"/>
    <property type="match status" value="1"/>
</dbReference>
<dbReference type="EMBL" id="AMQN01005613">
    <property type="status" value="NOT_ANNOTATED_CDS"/>
    <property type="molecule type" value="Genomic_DNA"/>
</dbReference>
<gene>
    <name evidence="7" type="ORF">CAPTEDRAFT_97931</name>
</gene>
<keyword evidence="3" id="KW-0547">Nucleotide-binding</keyword>
<reference evidence="7 9" key="2">
    <citation type="journal article" date="2013" name="Nature">
        <title>Insights into bilaterian evolution from three spiralian genomes.</title>
        <authorList>
            <person name="Simakov O."/>
            <person name="Marletaz F."/>
            <person name="Cho S.J."/>
            <person name="Edsinger-Gonzales E."/>
            <person name="Havlak P."/>
            <person name="Hellsten U."/>
            <person name="Kuo D.H."/>
            <person name="Larsson T."/>
            <person name="Lv J."/>
            <person name="Arendt D."/>
            <person name="Savage R."/>
            <person name="Osoegawa K."/>
            <person name="de Jong P."/>
            <person name="Grimwood J."/>
            <person name="Chapman J.A."/>
            <person name="Shapiro H."/>
            <person name="Aerts A."/>
            <person name="Otillar R.P."/>
            <person name="Terry A.Y."/>
            <person name="Boore J.L."/>
            <person name="Grigoriev I.V."/>
            <person name="Lindberg D.R."/>
            <person name="Seaver E.C."/>
            <person name="Weisblat D.A."/>
            <person name="Putnam N.H."/>
            <person name="Rokhsar D.S."/>
        </authorList>
    </citation>
    <scope>NUCLEOTIDE SEQUENCE</scope>
    <source>
        <strain evidence="7 9">I ESC-2004</strain>
    </source>
</reference>
<keyword evidence="9" id="KW-1185">Reference proteome</keyword>
<dbReference type="AlphaFoldDB" id="R7UZR9"/>
<dbReference type="Pfam" id="PF01018">
    <property type="entry name" value="GTP1_OBG"/>
    <property type="match status" value="1"/>
</dbReference>
<dbReference type="PIRSF" id="PIRSF002401">
    <property type="entry name" value="GTP_bd_Obg/CgtA"/>
    <property type="match status" value="1"/>
</dbReference>
<dbReference type="EnsemblMetazoa" id="CapteT97931">
    <property type="protein sequence ID" value="CapteP97931"/>
    <property type="gene ID" value="CapteG97931"/>
</dbReference>
<dbReference type="OrthoDB" id="347018at2759"/>
<sequence>MQASHFVDFRLSRVQGGQGGKGAMSFLSLYAKEWAGPDGGDGGNGGHVVFQANRNLRSLSNVRAVHIAQSGGNGKSKYGNGKNADHTVIQVPVGSLFKDEFGEFVAELEQHDDLYVAARGGAGGHGNYFFLSNDNRAPTTYEEGGLGEEKTLSVELRVMAHVGLVGFPNAGKSTLLRAISKARPKVASYAFTTLNPHIGIVEYEDHEQVAVADIPGLIPGAHLNKGLGFSFLRHIERCVCLLYVLDLTASQGPRSQLQDLRYELEQYSSGLSQRPAAIVANKTDVGGVTDLLDELTREEDLPVIAISAKKKNNTQSVVQFIRKLYDQHALT</sequence>
<evidence type="ECO:0008006" key="10">
    <source>
        <dbReference type="Google" id="ProtNLM"/>
    </source>
</evidence>
<dbReference type="PROSITE" id="PS51710">
    <property type="entry name" value="G_OBG"/>
    <property type="match status" value="1"/>
</dbReference>
<dbReference type="GO" id="GO:0005739">
    <property type="term" value="C:mitochondrion"/>
    <property type="evidence" value="ECO:0007669"/>
    <property type="project" value="TreeGrafter"/>
</dbReference>
<dbReference type="PANTHER" id="PTHR11702:SF31">
    <property type="entry name" value="MITOCHONDRIAL RIBOSOME-ASSOCIATED GTPASE 2"/>
    <property type="match status" value="1"/>
</dbReference>
<dbReference type="InterPro" id="IPR036726">
    <property type="entry name" value="GTP1_OBG_dom_sf"/>
</dbReference>
<evidence type="ECO:0000313" key="9">
    <source>
        <dbReference type="Proteomes" id="UP000014760"/>
    </source>
</evidence>
<evidence type="ECO:0000259" key="6">
    <source>
        <dbReference type="PROSITE" id="PS51883"/>
    </source>
</evidence>
<dbReference type="Pfam" id="PF01926">
    <property type="entry name" value="MMR_HSR1"/>
    <property type="match status" value="1"/>
</dbReference>
<evidence type="ECO:0000256" key="1">
    <source>
        <dbReference type="ARBA" id="ARBA00007699"/>
    </source>
</evidence>
<evidence type="ECO:0000313" key="8">
    <source>
        <dbReference type="EnsemblMetazoa" id="CapteP97931"/>
    </source>
</evidence>
<dbReference type="InterPro" id="IPR014100">
    <property type="entry name" value="GTP-bd_Obg/CgtA"/>
</dbReference>
<dbReference type="InterPro" id="IPR031167">
    <property type="entry name" value="G_OBG"/>
</dbReference>
<dbReference type="InterPro" id="IPR006169">
    <property type="entry name" value="GTP1_OBG_dom"/>
</dbReference>
<reference evidence="9" key="1">
    <citation type="submission" date="2012-12" db="EMBL/GenBank/DDBJ databases">
        <authorList>
            <person name="Hellsten U."/>
            <person name="Grimwood J."/>
            <person name="Chapman J.A."/>
            <person name="Shapiro H."/>
            <person name="Aerts A."/>
            <person name="Otillar R.P."/>
            <person name="Terry A.Y."/>
            <person name="Boore J.L."/>
            <person name="Simakov O."/>
            <person name="Marletaz F."/>
            <person name="Cho S.-J."/>
            <person name="Edsinger-Gonzales E."/>
            <person name="Havlak P."/>
            <person name="Kuo D.-H."/>
            <person name="Larsson T."/>
            <person name="Lv J."/>
            <person name="Arendt D."/>
            <person name="Savage R."/>
            <person name="Osoegawa K."/>
            <person name="de Jong P."/>
            <person name="Lindberg D.R."/>
            <person name="Seaver E.C."/>
            <person name="Weisblat D.A."/>
            <person name="Putnam N.H."/>
            <person name="Grigoriev I.V."/>
            <person name="Rokhsar D.S."/>
        </authorList>
    </citation>
    <scope>NUCLEOTIDE SEQUENCE</scope>
    <source>
        <strain evidence="9">I ESC-2004</strain>
    </source>
</reference>
<dbReference type="FunFam" id="2.70.210.12:FF:000001">
    <property type="entry name" value="GTPase Obg"/>
    <property type="match status" value="1"/>
</dbReference>
<dbReference type="GO" id="GO:0003924">
    <property type="term" value="F:GTPase activity"/>
    <property type="evidence" value="ECO:0007669"/>
    <property type="project" value="InterPro"/>
</dbReference>
<dbReference type="FunCoup" id="R7UZR9">
    <property type="interactions" value="589"/>
</dbReference>
<dbReference type="InterPro" id="IPR005225">
    <property type="entry name" value="Small_GTP-bd"/>
</dbReference>
<protein>
    <recommendedName>
        <fullName evidence="10">OBG-type G domain-containing protein</fullName>
    </recommendedName>
</protein>
<dbReference type="EMBL" id="KB296425">
    <property type="protein sequence ID" value="ELU11784.1"/>
    <property type="molecule type" value="Genomic_DNA"/>
</dbReference>
<dbReference type="InterPro" id="IPR006073">
    <property type="entry name" value="GTP-bd"/>
</dbReference>
<evidence type="ECO:0000256" key="4">
    <source>
        <dbReference type="ARBA" id="ARBA00023134"/>
    </source>
</evidence>
<feature type="domain" description="OBG-type G" evidence="5">
    <location>
        <begin position="160"/>
        <end position="326"/>
    </location>
</feature>